<keyword evidence="5" id="KW-0547">Nucleotide-binding</keyword>
<dbReference type="InterPro" id="IPR002761">
    <property type="entry name" value="Diphthami_syn_dom"/>
</dbReference>
<organism evidence="11 12">
    <name type="scientific">Coptis chinensis</name>
    <dbReference type="NCBI Taxonomy" id="261450"/>
    <lineage>
        <taxon>Eukaryota</taxon>
        <taxon>Viridiplantae</taxon>
        <taxon>Streptophyta</taxon>
        <taxon>Embryophyta</taxon>
        <taxon>Tracheophyta</taxon>
        <taxon>Spermatophyta</taxon>
        <taxon>Magnoliopsida</taxon>
        <taxon>Ranunculales</taxon>
        <taxon>Ranunculaceae</taxon>
        <taxon>Coptidoideae</taxon>
        <taxon>Coptis</taxon>
    </lineage>
</organism>
<evidence type="ECO:0000256" key="5">
    <source>
        <dbReference type="ARBA" id="ARBA00022741"/>
    </source>
</evidence>
<dbReference type="InterPro" id="IPR030662">
    <property type="entry name" value="DPH6/MJ0570"/>
</dbReference>
<dbReference type="GO" id="GO:0017183">
    <property type="term" value="P:protein histidyl modification to diphthamide"/>
    <property type="evidence" value="ECO:0007669"/>
    <property type="project" value="TreeGrafter"/>
</dbReference>
<comment type="caution">
    <text evidence="11">The sequence shown here is derived from an EMBL/GenBank/DDBJ whole genome shotgun (WGS) entry which is preliminary data.</text>
</comment>
<evidence type="ECO:0000256" key="1">
    <source>
        <dbReference type="ARBA" id="ARBA00005156"/>
    </source>
</evidence>
<evidence type="ECO:0000259" key="10">
    <source>
        <dbReference type="Pfam" id="PF01902"/>
    </source>
</evidence>
<evidence type="ECO:0000256" key="3">
    <source>
        <dbReference type="ARBA" id="ARBA00018426"/>
    </source>
</evidence>
<dbReference type="AlphaFoldDB" id="A0A835I313"/>
<dbReference type="Gene3D" id="3.40.50.620">
    <property type="entry name" value="HUPs"/>
    <property type="match status" value="1"/>
</dbReference>
<sequence length="235" mass="25558">MTRGDEVEDMLVLVSEVQRQVPSITAGSSGAIASDYQRLHVESVCSGLGLVSLAYLWKQDQSLLLQEMVAAIGLDPAKHLGKEIAYMQQHLLRLKELDGSNVCREGGEYETLTFDCPLFTTARVVLDGFEVVLHSSDSIAPVGVLHPTAFHLEHKTGTTSSSSDKLNDVSNEVGFIFEVQGDFVANCEPNCKSQVLASDFTLLTTAKLHISKTKHDNTFSMGCLIHDPCGTSEDN</sequence>
<dbReference type="Gene3D" id="3.90.1490.10">
    <property type="entry name" value="putative n-type atp pyrophosphatase, domain 2"/>
    <property type="match status" value="1"/>
</dbReference>
<evidence type="ECO:0000256" key="2">
    <source>
        <dbReference type="ARBA" id="ARBA00012089"/>
    </source>
</evidence>
<dbReference type="InterPro" id="IPR014729">
    <property type="entry name" value="Rossmann-like_a/b/a_fold"/>
</dbReference>
<evidence type="ECO:0000256" key="7">
    <source>
        <dbReference type="ARBA" id="ARBA00029814"/>
    </source>
</evidence>
<evidence type="ECO:0000313" key="12">
    <source>
        <dbReference type="Proteomes" id="UP000631114"/>
    </source>
</evidence>
<evidence type="ECO:0000256" key="8">
    <source>
        <dbReference type="ARBA" id="ARBA00031552"/>
    </source>
</evidence>
<reference evidence="11 12" key="1">
    <citation type="submission" date="2020-10" db="EMBL/GenBank/DDBJ databases">
        <title>The Coptis chinensis genome and diversification of protoberbering-type alkaloids.</title>
        <authorList>
            <person name="Wang B."/>
            <person name="Shu S."/>
            <person name="Song C."/>
            <person name="Liu Y."/>
        </authorList>
    </citation>
    <scope>NUCLEOTIDE SEQUENCE [LARGE SCALE GENOMIC DNA]</scope>
    <source>
        <strain evidence="11">HL-2020</strain>
        <tissue evidence="11">Leaf</tissue>
    </source>
</reference>
<comment type="pathway">
    <text evidence="1">Protein modification; peptidyl-diphthamide biosynthesis.</text>
</comment>
<name>A0A835I313_9MAGN</name>
<gene>
    <name evidence="11" type="ORF">IFM89_017758</name>
</gene>
<dbReference type="PANTHER" id="PTHR12196:SF2">
    <property type="entry name" value="DIPHTHINE--AMMONIA LIGASE"/>
    <property type="match status" value="1"/>
</dbReference>
<evidence type="ECO:0000256" key="9">
    <source>
        <dbReference type="ARBA" id="ARBA00048108"/>
    </source>
</evidence>
<dbReference type="FunFam" id="3.90.1490.10:FF:000001">
    <property type="entry name" value="Diphthine--ammonia ligase"/>
    <property type="match status" value="1"/>
</dbReference>
<feature type="domain" description="Diphthamide synthase" evidence="10">
    <location>
        <begin position="5"/>
        <end position="125"/>
    </location>
</feature>
<dbReference type="PANTHER" id="PTHR12196">
    <property type="entry name" value="DOMAIN OF UNKNOWN FUNCTION 71 DUF71 -CONTAINING PROTEIN"/>
    <property type="match status" value="1"/>
</dbReference>
<dbReference type="OrthoDB" id="1740481at2759"/>
<dbReference type="SUPFAM" id="SSF52402">
    <property type="entry name" value="Adenine nucleotide alpha hydrolases-like"/>
    <property type="match status" value="1"/>
</dbReference>
<protein>
    <recommendedName>
        <fullName evidence="3">Diphthine--ammonia ligase</fullName>
        <ecNumber evidence="2">6.3.1.14</ecNumber>
    </recommendedName>
    <alternativeName>
        <fullName evidence="7">Diphthamide synthase</fullName>
    </alternativeName>
    <alternativeName>
        <fullName evidence="8">Diphthamide synthetase</fullName>
    </alternativeName>
</protein>
<dbReference type="Pfam" id="PF01902">
    <property type="entry name" value="Diphthami_syn_2"/>
    <property type="match status" value="1"/>
</dbReference>
<dbReference type="GO" id="GO:0005524">
    <property type="term" value="F:ATP binding"/>
    <property type="evidence" value="ECO:0007669"/>
    <property type="project" value="UniProtKB-KW"/>
</dbReference>
<dbReference type="CDD" id="cd01994">
    <property type="entry name" value="AANH_PF0828-like"/>
    <property type="match status" value="1"/>
</dbReference>
<accession>A0A835I313</accession>
<keyword evidence="12" id="KW-1185">Reference proteome</keyword>
<evidence type="ECO:0000256" key="4">
    <source>
        <dbReference type="ARBA" id="ARBA00022598"/>
    </source>
</evidence>
<dbReference type="GO" id="GO:0017178">
    <property type="term" value="F:diphthine-ammonia ligase activity"/>
    <property type="evidence" value="ECO:0007669"/>
    <property type="project" value="UniProtKB-EC"/>
</dbReference>
<evidence type="ECO:0000313" key="11">
    <source>
        <dbReference type="EMBL" id="KAF9609619.1"/>
    </source>
</evidence>
<dbReference type="EC" id="6.3.1.14" evidence="2"/>
<keyword evidence="6" id="KW-0067">ATP-binding</keyword>
<dbReference type="EMBL" id="JADFTS010000004">
    <property type="protein sequence ID" value="KAF9609619.1"/>
    <property type="molecule type" value="Genomic_DNA"/>
</dbReference>
<proteinExistence type="predicted"/>
<comment type="catalytic activity">
    <reaction evidence="9">
        <text>diphthine-[translation elongation factor 2] + NH4(+) + ATP = diphthamide-[translation elongation factor 2] + AMP + diphosphate + H(+)</text>
        <dbReference type="Rhea" id="RHEA:19753"/>
        <dbReference type="Rhea" id="RHEA-COMP:10172"/>
        <dbReference type="Rhea" id="RHEA-COMP:10174"/>
        <dbReference type="ChEBI" id="CHEBI:15378"/>
        <dbReference type="ChEBI" id="CHEBI:16692"/>
        <dbReference type="ChEBI" id="CHEBI:28938"/>
        <dbReference type="ChEBI" id="CHEBI:30616"/>
        <dbReference type="ChEBI" id="CHEBI:33019"/>
        <dbReference type="ChEBI" id="CHEBI:82696"/>
        <dbReference type="ChEBI" id="CHEBI:456215"/>
        <dbReference type="EC" id="6.3.1.14"/>
    </reaction>
</comment>
<evidence type="ECO:0000256" key="6">
    <source>
        <dbReference type="ARBA" id="ARBA00022840"/>
    </source>
</evidence>
<dbReference type="Proteomes" id="UP000631114">
    <property type="component" value="Unassembled WGS sequence"/>
</dbReference>
<keyword evidence="4" id="KW-0436">Ligase</keyword>